<gene>
    <name evidence="2" type="ORF">LCGC14_1912280</name>
</gene>
<dbReference type="EMBL" id="LAZR01020219">
    <property type="protein sequence ID" value="KKL89681.1"/>
    <property type="molecule type" value="Genomic_DNA"/>
</dbReference>
<feature type="compositionally biased region" description="Basic residues" evidence="1">
    <location>
        <begin position="82"/>
        <end position="91"/>
    </location>
</feature>
<proteinExistence type="predicted"/>
<reference evidence="2" key="1">
    <citation type="journal article" date="2015" name="Nature">
        <title>Complex archaea that bridge the gap between prokaryotes and eukaryotes.</title>
        <authorList>
            <person name="Spang A."/>
            <person name="Saw J.H."/>
            <person name="Jorgensen S.L."/>
            <person name="Zaremba-Niedzwiedzka K."/>
            <person name="Martijn J."/>
            <person name="Lind A.E."/>
            <person name="van Eijk R."/>
            <person name="Schleper C."/>
            <person name="Guy L."/>
            <person name="Ettema T.J."/>
        </authorList>
    </citation>
    <scope>NUCLEOTIDE SEQUENCE</scope>
</reference>
<name>A0A0F9GGF7_9ZZZZ</name>
<organism evidence="2">
    <name type="scientific">marine sediment metagenome</name>
    <dbReference type="NCBI Taxonomy" id="412755"/>
    <lineage>
        <taxon>unclassified sequences</taxon>
        <taxon>metagenomes</taxon>
        <taxon>ecological metagenomes</taxon>
    </lineage>
</organism>
<feature type="region of interest" description="Disordered" evidence="1">
    <location>
        <begin position="71"/>
        <end position="93"/>
    </location>
</feature>
<feature type="compositionally biased region" description="Basic and acidic residues" evidence="1">
    <location>
        <begin position="71"/>
        <end position="81"/>
    </location>
</feature>
<accession>A0A0F9GGF7</accession>
<evidence type="ECO:0000313" key="2">
    <source>
        <dbReference type="EMBL" id="KKL89681.1"/>
    </source>
</evidence>
<sequence>MPCSDGRDGRIVYVENPEKVDRLTRMLCSLCRAVDEHNNDQGVLSPDCWVSMPNNIAKWWDEHKEQDRVRTERAKVKAETMKKKKKLRRSGLSKLTDEERTVLGLQKRR</sequence>
<protein>
    <submittedName>
        <fullName evidence="2">Uncharacterized protein</fullName>
    </submittedName>
</protein>
<dbReference type="AlphaFoldDB" id="A0A0F9GGF7"/>
<comment type="caution">
    <text evidence="2">The sequence shown here is derived from an EMBL/GenBank/DDBJ whole genome shotgun (WGS) entry which is preliminary data.</text>
</comment>
<evidence type="ECO:0000256" key="1">
    <source>
        <dbReference type="SAM" id="MobiDB-lite"/>
    </source>
</evidence>